<sequence>MKIKVLVAAHKPYEMPNDNQVYIPIFVGSKLHSQIPENYVSDGTGDNISLKNPHFNELTALYWGWKNLDCDALGLVHYRRYLTENHIPRRNLNEILTAQQIENLFQNNDIIVPKKRHYYVESNYEHYIHVHYPEPLKQARRIISQEYPAYLSAFDLVMHRKSAHMFNMFIMKRKPLNAYCTWLFDILFKLEGCIDITGYDKYETRVFGFVSEVLLDVWLEKTKYVYVEEKVLYLEGQNYLKKGFEMLQRKFNPIHD</sequence>
<dbReference type="InterPro" id="IPR025536">
    <property type="entry name" value="DUF4422"/>
</dbReference>
<dbReference type="Proteomes" id="UP001227831">
    <property type="component" value="Unassembled WGS sequence"/>
</dbReference>
<feature type="domain" description="DUF4422" evidence="1">
    <location>
        <begin position="4"/>
        <end position="222"/>
    </location>
</feature>
<comment type="caution">
    <text evidence="2">The sequence shown here is derived from an EMBL/GenBank/DDBJ whole genome shotgun (WGS) entry which is preliminary data.</text>
</comment>
<name>A0ABU1A935_9LACO</name>
<evidence type="ECO:0000313" key="2">
    <source>
        <dbReference type="EMBL" id="MDQ7936963.1"/>
    </source>
</evidence>
<organism evidence="2 3">
    <name type="scientific">Lactiplantibacillus brownii</name>
    <dbReference type="NCBI Taxonomy" id="3069269"/>
    <lineage>
        <taxon>Bacteria</taxon>
        <taxon>Bacillati</taxon>
        <taxon>Bacillota</taxon>
        <taxon>Bacilli</taxon>
        <taxon>Lactobacillales</taxon>
        <taxon>Lactobacillaceae</taxon>
        <taxon>Lactiplantibacillus</taxon>
    </lineage>
</organism>
<protein>
    <submittedName>
        <fullName evidence="2">DUF4422 domain-containing protein</fullName>
    </submittedName>
</protein>
<dbReference type="EMBL" id="JAVCWF010000001">
    <property type="protein sequence ID" value="MDQ7936963.1"/>
    <property type="molecule type" value="Genomic_DNA"/>
</dbReference>
<accession>A0ABU1A935</accession>
<dbReference type="Pfam" id="PF14393">
    <property type="entry name" value="DUF4422"/>
    <property type="match status" value="1"/>
</dbReference>
<evidence type="ECO:0000313" key="3">
    <source>
        <dbReference type="Proteomes" id="UP001227831"/>
    </source>
</evidence>
<evidence type="ECO:0000259" key="1">
    <source>
        <dbReference type="Pfam" id="PF14393"/>
    </source>
</evidence>
<dbReference type="RefSeq" id="WP_308702746.1">
    <property type="nucleotide sequence ID" value="NZ_JAVCWF010000001.1"/>
</dbReference>
<proteinExistence type="predicted"/>
<gene>
    <name evidence="2" type="ORF">RA086_04810</name>
</gene>
<keyword evidence="3" id="KW-1185">Reference proteome</keyword>
<reference evidence="2 3" key="1">
    <citation type="journal article" date="2023" name="Int. J. Syst. Evol. Microbiol.">
        <title>Lactiplantibacillus brownii sp. nov., a novel psychrotolerant species isolated from sauerkraut.</title>
        <authorList>
            <person name="Heng Y.C."/>
            <person name="Silvaraju S."/>
            <person name="Lee J.K.Y."/>
            <person name="Kittelmann S."/>
        </authorList>
    </citation>
    <scope>NUCLEOTIDE SEQUENCE [LARGE SCALE GENOMIC DNA]</scope>
    <source>
        <strain evidence="2 3">WILCCON 0030</strain>
    </source>
</reference>